<name>A0A8R7QEW4_TRIUA</name>
<reference evidence="2" key="1">
    <citation type="journal article" date="2013" name="Nature">
        <title>Draft genome of the wheat A-genome progenitor Triticum urartu.</title>
        <authorList>
            <person name="Ling H.Q."/>
            <person name="Zhao S."/>
            <person name="Liu D."/>
            <person name="Wang J."/>
            <person name="Sun H."/>
            <person name="Zhang C."/>
            <person name="Fan H."/>
            <person name="Li D."/>
            <person name="Dong L."/>
            <person name="Tao Y."/>
            <person name="Gao C."/>
            <person name="Wu H."/>
            <person name="Li Y."/>
            <person name="Cui Y."/>
            <person name="Guo X."/>
            <person name="Zheng S."/>
            <person name="Wang B."/>
            <person name="Yu K."/>
            <person name="Liang Q."/>
            <person name="Yang W."/>
            <person name="Lou X."/>
            <person name="Chen J."/>
            <person name="Feng M."/>
            <person name="Jian J."/>
            <person name="Zhang X."/>
            <person name="Luo G."/>
            <person name="Jiang Y."/>
            <person name="Liu J."/>
            <person name="Wang Z."/>
            <person name="Sha Y."/>
            <person name="Zhang B."/>
            <person name="Wu H."/>
            <person name="Tang D."/>
            <person name="Shen Q."/>
            <person name="Xue P."/>
            <person name="Zou S."/>
            <person name="Wang X."/>
            <person name="Liu X."/>
            <person name="Wang F."/>
            <person name="Yang Y."/>
            <person name="An X."/>
            <person name="Dong Z."/>
            <person name="Zhang K."/>
            <person name="Zhang X."/>
            <person name="Luo M.C."/>
            <person name="Dvorak J."/>
            <person name="Tong Y."/>
            <person name="Wang J."/>
            <person name="Yang H."/>
            <person name="Li Z."/>
            <person name="Wang D."/>
            <person name="Zhang A."/>
            <person name="Wang J."/>
        </authorList>
    </citation>
    <scope>NUCLEOTIDE SEQUENCE</scope>
    <source>
        <strain evidence="2">cv. G1812</strain>
    </source>
</reference>
<accession>A0A8R7QEW4</accession>
<dbReference type="Gramene" id="TuG1812G0500003764.01.T01">
    <property type="protein sequence ID" value="TuG1812G0500003764.01.T01"/>
    <property type="gene ID" value="TuG1812G0500003764.01"/>
</dbReference>
<reference evidence="1" key="2">
    <citation type="submission" date="2018-03" db="EMBL/GenBank/DDBJ databases">
        <title>The Triticum urartu genome reveals the dynamic nature of wheat genome evolution.</title>
        <authorList>
            <person name="Ling H."/>
            <person name="Ma B."/>
            <person name="Shi X."/>
            <person name="Liu H."/>
            <person name="Dong L."/>
            <person name="Sun H."/>
            <person name="Cao Y."/>
            <person name="Gao Q."/>
            <person name="Zheng S."/>
            <person name="Li Y."/>
            <person name="Yu Y."/>
            <person name="Du H."/>
            <person name="Qi M."/>
            <person name="Li Y."/>
            <person name="Yu H."/>
            <person name="Cui Y."/>
            <person name="Wang N."/>
            <person name="Chen C."/>
            <person name="Wu H."/>
            <person name="Zhao Y."/>
            <person name="Zhang J."/>
            <person name="Li Y."/>
            <person name="Zhou W."/>
            <person name="Zhang B."/>
            <person name="Hu W."/>
            <person name="Eijk M."/>
            <person name="Tang J."/>
            <person name="Witsenboer H."/>
            <person name="Zhao S."/>
            <person name="Li Z."/>
            <person name="Zhang A."/>
            <person name="Wang D."/>
            <person name="Liang C."/>
        </authorList>
    </citation>
    <scope>NUCLEOTIDE SEQUENCE [LARGE SCALE GENOMIC DNA]</scope>
    <source>
        <strain evidence="1">cv. G1812</strain>
    </source>
</reference>
<keyword evidence="2" id="KW-1185">Reference proteome</keyword>
<dbReference type="AlphaFoldDB" id="A0A8R7QEW4"/>
<proteinExistence type="predicted"/>
<dbReference type="Proteomes" id="UP000015106">
    <property type="component" value="Chromosome 5"/>
</dbReference>
<organism evidence="1 2">
    <name type="scientific">Triticum urartu</name>
    <name type="common">Red wild einkorn</name>
    <name type="synonym">Crithodium urartu</name>
    <dbReference type="NCBI Taxonomy" id="4572"/>
    <lineage>
        <taxon>Eukaryota</taxon>
        <taxon>Viridiplantae</taxon>
        <taxon>Streptophyta</taxon>
        <taxon>Embryophyta</taxon>
        <taxon>Tracheophyta</taxon>
        <taxon>Spermatophyta</taxon>
        <taxon>Magnoliopsida</taxon>
        <taxon>Liliopsida</taxon>
        <taxon>Poales</taxon>
        <taxon>Poaceae</taxon>
        <taxon>BOP clade</taxon>
        <taxon>Pooideae</taxon>
        <taxon>Triticodae</taxon>
        <taxon>Triticeae</taxon>
        <taxon>Triticinae</taxon>
        <taxon>Triticum</taxon>
    </lineage>
</organism>
<sequence>MLHILGGISRVRNGTPTIVSGTKEGSPSPRKYADNCGLQRGTSSIFSALSCYFKF</sequence>
<dbReference type="EnsemblPlants" id="TuG1812G0500003764.01.T01">
    <property type="protein sequence ID" value="TuG1812G0500003764.01.T01"/>
    <property type="gene ID" value="TuG1812G0500003764.01"/>
</dbReference>
<evidence type="ECO:0000313" key="2">
    <source>
        <dbReference type="Proteomes" id="UP000015106"/>
    </source>
</evidence>
<evidence type="ECO:0000313" key="1">
    <source>
        <dbReference type="EnsemblPlants" id="TuG1812G0500003764.01.T01"/>
    </source>
</evidence>
<protein>
    <submittedName>
        <fullName evidence="1">Uncharacterized protein</fullName>
    </submittedName>
</protein>
<reference evidence="1" key="3">
    <citation type="submission" date="2022-06" db="UniProtKB">
        <authorList>
            <consortium name="EnsemblPlants"/>
        </authorList>
    </citation>
    <scope>IDENTIFICATION</scope>
</reference>